<feature type="region of interest" description="Disordered" evidence="1">
    <location>
        <begin position="45"/>
        <end position="117"/>
    </location>
</feature>
<accession>A0A0A5ICJ5</accession>
<dbReference type="eggNOG" id="ENOG5032DEE">
    <property type="taxonomic scope" value="Bacteria"/>
</dbReference>
<organism evidence="4 5">
    <name type="scientific">Pontibacillus halophilus JSM 076056 = DSM 19796</name>
    <dbReference type="NCBI Taxonomy" id="1385510"/>
    <lineage>
        <taxon>Bacteria</taxon>
        <taxon>Bacillati</taxon>
        <taxon>Bacillota</taxon>
        <taxon>Bacilli</taxon>
        <taxon>Bacillales</taxon>
        <taxon>Bacillaceae</taxon>
        <taxon>Pontibacillus</taxon>
    </lineage>
</organism>
<evidence type="ECO:0000313" key="4">
    <source>
        <dbReference type="EMBL" id="KGX93542.1"/>
    </source>
</evidence>
<name>A0A0A5ICJ5_9BACI</name>
<dbReference type="Pfam" id="PF07423">
    <property type="entry name" value="DUF1510"/>
    <property type="match status" value="1"/>
</dbReference>
<gene>
    <name evidence="4" type="ORF">N781_10960</name>
</gene>
<evidence type="ECO:0000256" key="1">
    <source>
        <dbReference type="SAM" id="MobiDB-lite"/>
    </source>
</evidence>
<reference evidence="4 5" key="1">
    <citation type="submission" date="2013-08" db="EMBL/GenBank/DDBJ databases">
        <authorList>
            <person name="Huang J."/>
            <person name="Wang G."/>
        </authorList>
    </citation>
    <scope>NUCLEOTIDE SEQUENCE [LARGE SCALE GENOMIC DNA]</scope>
    <source>
        <strain evidence="4 5">JSM 076056</strain>
    </source>
</reference>
<feature type="compositionally biased region" description="Acidic residues" evidence="1">
    <location>
        <begin position="82"/>
        <end position="101"/>
    </location>
</feature>
<evidence type="ECO:0000259" key="3">
    <source>
        <dbReference type="Pfam" id="PF07423"/>
    </source>
</evidence>
<dbReference type="AlphaFoldDB" id="A0A0A5ICJ5"/>
<dbReference type="InterPro" id="IPR009988">
    <property type="entry name" value="DUF1510"/>
</dbReference>
<feature type="transmembrane region" description="Helical" evidence="2">
    <location>
        <begin position="21"/>
        <end position="42"/>
    </location>
</feature>
<keyword evidence="2" id="KW-0472">Membrane</keyword>
<dbReference type="STRING" id="1385510.GCA_000425205_01102"/>
<keyword evidence="2" id="KW-0812">Transmembrane</keyword>
<feature type="compositionally biased region" description="Basic and acidic residues" evidence="1">
    <location>
        <begin position="58"/>
        <end position="79"/>
    </location>
</feature>
<sequence length="218" mass="24592">MQSNRVNRYEKQRKVTQRTTMFSITGAVLLVVLIGVFVFNLGGEPGQAAKEANSTSQENKEATEESKQEETEKSDDKASDQQSEEESASTNEEDSVEQEEQTGERITLEESSDDPNVVTAYTKNWEPVGTEQTGEHVTKFEKGTEEWAEMNLAISKALNLNEGQYVLWWITRGDDKQSFKATVSDSAETDTYRVYGSWVANEGWQPTKVEVLKENDKK</sequence>
<evidence type="ECO:0000313" key="5">
    <source>
        <dbReference type="Proteomes" id="UP000030528"/>
    </source>
</evidence>
<dbReference type="Proteomes" id="UP000030528">
    <property type="component" value="Unassembled WGS sequence"/>
</dbReference>
<dbReference type="RefSeq" id="WP_026802120.1">
    <property type="nucleotide sequence ID" value="NZ_AVPE01000002.1"/>
</dbReference>
<keyword evidence="2" id="KW-1133">Transmembrane helix</keyword>
<proteinExistence type="predicted"/>
<feature type="domain" description="DUF1510" evidence="3">
    <location>
        <begin position="121"/>
        <end position="212"/>
    </location>
</feature>
<comment type="caution">
    <text evidence="4">The sequence shown here is derived from an EMBL/GenBank/DDBJ whole genome shotgun (WGS) entry which is preliminary data.</text>
</comment>
<dbReference type="OrthoDB" id="2168558at2"/>
<keyword evidence="5" id="KW-1185">Reference proteome</keyword>
<evidence type="ECO:0000256" key="2">
    <source>
        <dbReference type="SAM" id="Phobius"/>
    </source>
</evidence>
<protein>
    <recommendedName>
        <fullName evidence="3">DUF1510 domain-containing protein</fullName>
    </recommendedName>
</protein>
<dbReference type="EMBL" id="AVPE01000002">
    <property type="protein sequence ID" value="KGX93542.1"/>
    <property type="molecule type" value="Genomic_DNA"/>
</dbReference>